<reference evidence="1 2" key="1">
    <citation type="submission" date="2016-10" db="EMBL/GenBank/DDBJ databases">
        <authorList>
            <person name="de Groot N.N."/>
        </authorList>
    </citation>
    <scope>NUCLEOTIDE SEQUENCE [LARGE SCALE GENOMIC DNA]</scope>
    <source>
        <strain evidence="1 2">DSM 19033</strain>
    </source>
</reference>
<dbReference type="AlphaFoldDB" id="A0A1H4GF15"/>
<evidence type="ECO:0000313" key="1">
    <source>
        <dbReference type="EMBL" id="SEB07292.1"/>
    </source>
</evidence>
<evidence type="ECO:0000313" key="2">
    <source>
        <dbReference type="Proteomes" id="UP000198850"/>
    </source>
</evidence>
<dbReference type="EMBL" id="FNRA01000009">
    <property type="protein sequence ID" value="SEB07292.1"/>
    <property type="molecule type" value="Genomic_DNA"/>
</dbReference>
<dbReference type="OrthoDB" id="32195at2"/>
<sequence>MQAVISRLKGYDLEQRNLEYVFGKHLLRSQHDNHLYYDLEVLERKFKSLDRCVAEYMLVKVNLKNLTSQIDDSSERGKAVKIRLEAIDLDAVIAYEVDLFAPVELRRYLMQIKDEVLLDRLRYQVKESMTRTKEIMEVNLRGDVIHAADQLETLRYQRWILYAYNHSNFLMIDQLSSVREIHRDIFQAYLYRFLTPGFGQEEFDLQLLTDVVLHIHPRTLSEMLEEVPVLAVSEATRKGILGKASNLLRSHFVTGGFSGLRQEVDMKAQMLDSSSCFYHYEVFSLLFMVIAKMGCCTDDVRGISPDIINFLLADPKYFDQYMKTLSALIEHFGDAFSVSQFLQVLQAIIPKLESHHLKHDRIVKGILKSWRRHFPQEKIKEVKLIHQAVVNHMGGSNPEYLRLGHLWHITAPELQDVIVAELERFLDLDFNAHLFQCLVHEGVLAVDHKDYFSSYVKEQVAHNTPDGFWHSDGKLIRNPSIDNMAILVHRFDVPLYHPALLDIVGLTPYQSWLLNPDGFEYSGFEVLWLKEAFSVYFFKKLKGNVVVKATLEAYLKESFDEQLTKIYFKYLA</sequence>
<protein>
    <submittedName>
        <fullName evidence="1">Uncharacterized protein</fullName>
    </submittedName>
</protein>
<name>A0A1H4GF15_9SPHI</name>
<gene>
    <name evidence="1" type="ORF">SAMN05443550_109222</name>
</gene>
<dbReference type="Proteomes" id="UP000198850">
    <property type="component" value="Unassembled WGS sequence"/>
</dbReference>
<organism evidence="1 2">
    <name type="scientific">Pedobacter hartonius</name>
    <dbReference type="NCBI Taxonomy" id="425514"/>
    <lineage>
        <taxon>Bacteria</taxon>
        <taxon>Pseudomonadati</taxon>
        <taxon>Bacteroidota</taxon>
        <taxon>Sphingobacteriia</taxon>
        <taxon>Sphingobacteriales</taxon>
        <taxon>Sphingobacteriaceae</taxon>
        <taxon>Pedobacter</taxon>
    </lineage>
</organism>
<proteinExistence type="predicted"/>
<accession>A0A1H4GF15</accession>
<keyword evidence="2" id="KW-1185">Reference proteome</keyword>